<accession>A0ABS3AQI5</accession>
<evidence type="ECO:0000313" key="1">
    <source>
        <dbReference type="EMBL" id="MBN4066986.1"/>
    </source>
</evidence>
<proteinExistence type="predicted"/>
<gene>
    <name evidence="1" type="ORF">JYU14_02775</name>
</gene>
<keyword evidence="2" id="KW-1185">Reference proteome</keyword>
<dbReference type="Proteomes" id="UP000722121">
    <property type="component" value="Unassembled WGS sequence"/>
</dbReference>
<evidence type="ECO:0000313" key="2">
    <source>
        <dbReference type="Proteomes" id="UP000722121"/>
    </source>
</evidence>
<reference evidence="1 2" key="1">
    <citation type="submission" date="2021-02" db="EMBL/GenBank/DDBJ databases">
        <title>Activity-based single-cell genomes from oceanic crustal fluid captures similar information to metagenomic and metatranscriptomic surveys with orders of magnitude less sampling.</title>
        <authorList>
            <person name="D'Angelo T.S."/>
            <person name="Orcutt B.N."/>
        </authorList>
    </citation>
    <scope>NUCLEOTIDE SEQUENCE [LARGE SCALE GENOMIC DNA]</scope>
    <source>
        <strain evidence="1">AH-315-G07</strain>
    </source>
</reference>
<name>A0ABS3AQI5_9BACT</name>
<sequence>MVMEVKRRALYNLLQMNWCQDKKMDVQPWQVENYRCLASGELFAKLHELGIHMDKDNFTSFAEAYDTPEELADGLASDDGDASLQDRIYLVVFELWRQLFPERRALTVFCDELDHQISHYDNHEAENFEGVQDILAVLQKTLEETADSGEDAKELFCVITEHCANDIETFLFDFIAGQLDESNDDYAFELIEEFYLYVQNVKWFDFLRARLVANSDIDRANKMLRSLIEKSVCKPDIEFNFEMLFFLAHCGDKSLFIQLVKQTFSQITVEEELLELMNDCVDFFESVDMEKEAYKVDKILASRQKMPLDNSVNLADPDVAYFLTIIEAL</sequence>
<protein>
    <submittedName>
        <fullName evidence="1">Uncharacterized protein</fullName>
    </submittedName>
</protein>
<dbReference type="EMBL" id="JAFITR010000047">
    <property type="protein sequence ID" value="MBN4066986.1"/>
    <property type="molecule type" value="Genomic_DNA"/>
</dbReference>
<comment type="caution">
    <text evidence="1">The sequence shown here is derived from an EMBL/GenBank/DDBJ whole genome shotgun (WGS) entry which is preliminary data.</text>
</comment>
<organism evidence="1 2">
    <name type="scientific">Simkania negevensis</name>
    <dbReference type="NCBI Taxonomy" id="83561"/>
    <lineage>
        <taxon>Bacteria</taxon>
        <taxon>Pseudomonadati</taxon>
        <taxon>Chlamydiota</taxon>
        <taxon>Chlamydiia</taxon>
        <taxon>Parachlamydiales</taxon>
        <taxon>Simkaniaceae</taxon>
        <taxon>Simkania</taxon>
    </lineage>
</organism>